<sequence length="141" mass="14692">MAVTQLSATDLVVKINDIEVLCANSAELTIDREMLEAVCGASGNFTDYTPGRIDWSMSADALFRVFTTPDATTNVSAQNVATMLLAGTKVSVSFGTTVTGGFTFEGESYVNSFSASKEVDGVPSWSAGFQGTGALTITPVA</sequence>
<keyword evidence="2" id="KW-1185">Reference proteome</keyword>
<gene>
    <name evidence="1" type="ORF">GCM10023183_08590</name>
</gene>
<dbReference type="EMBL" id="BAABGX010000001">
    <property type="protein sequence ID" value="GAA4299392.1"/>
    <property type="molecule type" value="Genomic_DNA"/>
</dbReference>
<organism evidence="1 2">
    <name type="scientific">Nibribacter koreensis</name>
    <dbReference type="NCBI Taxonomy" id="1084519"/>
    <lineage>
        <taxon>Bacteria</taxon>
        <taxon>Pseudomonadati</taxon>
        <taxon>Bacteroidota</taxon>
        <taxon>Cytophagia</taxon>
        <taxon>Cytophagales</taxon>
        <taxon>Hymenobacteraceae</taxon>
        <taxon>Nibribacter</taxon>
    </lineage>
</organism>
<proteinExistence type="predicted"/>
<reference evidence="2" key="1">
    <citation type="journal article" date="2019" name="Int. J. Syst. Evol. Microbiol.">
        <title>The Global Catalogue of Microorganisms (GCM) 10K type strain sequencing project: providing services to taxonomists for standard genome sequencing and annotation.</title>
        <authorList>
            <consortium name="The Broad Institute Genomics Platform"/>
            <consortium name="The Broad Institute Genome Sequencing Center for Infectious Disease"/>
            <person name="Wu L."/>
            <person name="Ma J."/>
        </authorList>
    </citation>
    <scope>NUCLEOTIDE SEQUENCE [LARGE SCALE GENOMIC DNA]</scope>
    <source>
        <strain evidence="2">JCM 17917</strain>
    </source>
</reference>
<name>A0ABP8FB71_9BACT</name>
<accession>A0ABP8FB71</accession>
<evidence type="ECO:0000313" key="2">
    <source>
        <dbReference type="Proteomes" id="UP001501844"/>
    </source>
</evidence>
<protein>
    <recommendedName>
        <fullName evidence="3">Phage tail tube protein</fullName>
    </recommendedName>
</protein>
<comment type="caution">
    <text evidence="1">The sequence shown here is derived from an EMBL/GenBank/DDBJ whole genome shotgun (WGS) entry which is preliminary data.</text>
</comment>
<evidence type="ECO:0000313" key="1">
    <source>
        <dbReference type="EMBL" id="GAA4299392.1"/>
    </source>
</evidence>
<evidence type="ECO:0008006" key="3">
    <source>
        <dbReference type="Google" id="ProtNLM"/>
    </source>
</evidence>
<dbReference type="RefSeq" id="WP_345162691.1">
    <property type="nucleotide sequence ID" value="NZ_BAABGX010000001.1"/>
</dbReference>
<dbReference type="Proteomes" id="UP001501844">
    <property type="component" value="Unassembled WGS sequence"/>
</dbReference>